<organism evidence="1 2">
    <name type="scientific">Devosia elaeis</name>
    <dbReference type="NCBI Taxonomy" id="1770058"/>
    <lineage>
        <taxon>Bacteria</taxon>
        <taxon>Pseudomonadati</taxon>
        <taxon>Pseudomonadota</taxon>
        <taxon>Alphaproteobacteria</taxon>
        <taxon>Hyphomicrobiales</taxon>
        <taxon>Devosiaceae</taxon>
        <taxon>Devosia</taxon>
    </lineage>
</organism>
<name>A0A178HYK3_9HYPH</name>
<evidence type="ECO:0000313" key="1">
    <source>
        <dbReference type="EMBL" id="OAM77136.1"/>
    </source>
</evidence>
<keyword evidence="2" id="KW-1185">Reference proteome</keyword>
<accession>A0A178HYK3</accession>
<comment type="caution">
    <text evidence="1">The sequence shown here is derived from an EMBL/GenBank/DDBJ whole genome shotgun (WGS) entry which is preliminary data.</text>
</comment>
<dbReference type="STRING" id="1770058.A3840_10915"/>
<proteinExistence type="predicted"/>
<dbReference type="Proteomes" id="UP000078389">
    <property type="component" value="Unassembled WGS sequence"/>
</dbReference>
<evidence type="ECO:0000313" key="2">
    <source>
        <dbReference type="Proteomes" id="UP000078389"/>
    </source>
</evidence>
<dbReference type="AlphaFoldDB" id="A0A178HYK3"/>
<dbReference type="EMBL" id="LVVY01000086">
    <property type="protein sequence ID" value="OAM77136.1"/>
    <property type="molecule type" value="Genomic_DNA"/>
</dbReference>
<reference evidence="1 2" key="1">
    <citation type="submission" date="2016-03" db="EMBL/GenBank/DDBJ databases">
        <title>Genome sequencing of Devosia sp. S37.</title>
        <authorList>
            <person name="Mohd Nor M."/>
        </authorList>
    </citation>
    <scope>NUCLEOTIDE SEQUENCE [LARGE SCALE GENOMIC DNA]</scope>
    <source>
        <strain evidence="1 2">S37</strain>
    </source>
</reference>
<sequence>MRVLAARKAACLATVAEIEARGETAENEADRFAVEADKIKSEIAEREAEAAYAGYEAPGARRLDRRHGDLLRKVVAHRGAADIARRKAEEARCSLPDIETRIADAAILASAEIQREALAEISADIPKLALPLARLIAADFLRHRLAGNRFSYDPSRHGDLINGAWIAGEAMRALARWSPSDWPAAVDQAALRLAEDWTAEIEGDDNEDD</sequence>
<gene>
    <name evidence="1" type="ORF">A3840_10915</name>
</gene>
<protein>
    <submittedName>
        <fullName evidence="1">Uncharacterized protein</fullName>
    </submittedName>
</protein>